<dbReference type="InterPro" id="IPR000742">
    <property type="entry name" value="EGF"/>
</dbReference>
<keyword evidence="3" id="KW-0677">Repeat</keyword>
<dbReference type="Gene3D" id="2.60.120.200">
    <property type="match status" value="1"/>
</dbReference>
<dbReference type="InterPro" id="IPR013032">
    <property type="entry name" value="EGF-like_CS"/>
</dbReference>
<dbReference type="SUPFAM" id="SSF82895">
    <property type="entry name" value="TSP-1 type 1 repeat"/>
    <property type="match status" value="1"/>
</dbReference>
<evidence type="ECO:0000256" key="1">
    <source>
        <dbReference type="ARBA" id="ARBA00022536"/>
    </source>
</evidence>
<dbReference type="Pfam" id="PF00084">
    <property type="entry name" value="Sushi"/>
    <property type="match status" value="3"/>
</dbReference>
<accession>A0A8S3SP36</accession>
<dbReference type="GO" id="GO:0005509">
    <property type="term" value="F:calcium ion binding"/>
    <property type="evidence" value="ECO:0007669"/>
    <property type="project" value="InterPro"/>
</dbReference>
<dbReference type="InterPro" id="IPR036383">
    <property type="entry name" value="TSP1_rpt_sf"/>
</dbReference>
<evidence type="ECO:0000256" key="6">
    <source>
        <dbReference type="PROSITE-ProRule" id="PRU00302"/>
    </source>
</evidence>
<keyword evidence="14" id="KW-1185">Reference proteome</keyword>
<evidence type="ECO:0000259" key="12">
    <source>
        <dbReference type="PROSITE" id="PS50923"/>
    </source>
</evidence>
<feature type="transmembrane region" description="Helical" evidence="8">
    <location>
        <begin position="1437"/>
        <end position="1460"/>
    </location>
</feature>
<dbReference type="SMART" id="SM00209">
    <property type="entry name" value="TSP1"/>
    <property type="match status" value="1"/>
</dbReference>
<feature type="domain" description="EGF-like" evidence="10">
    <location>
        <begin position="1014"/>
        <end position="1050"/>
    </location>
</feature>
<dbReference type="SUPFAM" id="SSF57184">
    <property type="entry name" value="Growth factor receptor domain"/>
    <property type="match status" value="2"/>
</dbReference>
<dbReference type="Gene3D" id="2.10.70.10">
    <property type="entry name" value="Complement Module, domain 1"/>
    <property type="match status" value="3"/>
</dbReference>
<dbReference type="FunFam" id="2.10.50.10:FF:000032">
    <property type="entry name" value="Uncharacterized protein, isoform A"/>
    <property type="match status" value="1"/>
</dbReference>
<feature type="disulfide bond" evidence="5">
    <location>
        <begin position="1040"/>
        <end position="1049"/>
    </location>
</feature>
<evidence type="ECO:0000256" key="2">
    <source>
        <dbReference type="ARBA" id="ARBA00022729"/>
    </source>
</evidence>
<feature type="domain" description="Sushi" evidence="12">
    <location>
        <begin position="226"/>
        <end position="289"/>
    </location>
</feature>
<dbReference type="PANTHER" id="PTHR46343:SF2">
    <property type="entry name" value="SUSHI_VON WILLEBRAND FACTOR TYPE A_EGF_PENTRAXIN DOMAIN-CONTAINING 1"/>
    <property type="match status" value="1"/>
</dbReference>
<dbReference type="SMART" id="SM00032">
    <property type="entry name" value="CCP"/>
    <property type="match status" value="5"/>
</dbReference>
<keyword evidence="8" id="KW-1133">Transmembrane helix</keyword>
<evidence type="ECO:0000259" key="10">
    <source>
        <dbReference type="PROSITE" id="PS50026"/>
    </source>
</evidence>
<evidence type="ECO:0000313" key="13">
    <source>
        <dbReference type="EMBL" id="CAG2218675.1"/>
    </source>
</evidence>
<keyword evidence="2 9" id="KW-0732">Signal</keyword>
<dbReference type="EMBL" id="CAJPWZ010001605">
    <property type="protein sequence ID" value="CAG2218675.1"/>
    <property type="molecule type" value="Genomic_DNA"/>
</dbReference>
<dbReference type="Gene3D" id="2.20.100.10">
    <property type="entry name" value="Thrombospondin type-1 (TSP1) repeat"/>
    <property type="match status" value="1"/>
</dbReference>
<evidence type="ECO:0000259" key="11">
    <source>
        <dbReference type="PROSITE" id="PS50825"/>
    </source>
</evidence>
<evidence type="ECO:0000256" key="7">
    <source>
        <dbReference type="SAM" id="MobiDB-lite"/>
    </source>
</evidence>
<feature type="signal peptide" evidence="9">
    <location>
        <begin position="1"/>
        <end position="19"/>
    </location>
</feature>
<comment type="caution">
    <text evidence="13">The sequence shown here is derived from an EMBL/GenBank/DDBJ whole genome shotgun (WGS) entry which is preliminary data.</text>
</comment>
<dbReference type="FunFam" id="2.10.25.10:FF:000066">
    <property type="entry name" value="FAT atypical cadherin 4"/>
    <property type="match status" value="1"/>
</dbReference>
<protein>
    <recommendedName>
        <fullName evidence="15">Sushi, von Willebrand factor type A, EGF and pentraxin domain-containing protein 1-like</fullName>
    </recommendedName>
</protein>
<feature type="domain" description="Sushi" evidence="12">
    <location>
        <begin position="290"/>
        <end position="348"/>
    </location>
</feature>
<dbReference type="InterPro" id="IPR011641">
    <property type="entry name" value="Tyr-kin_ephrin_A/B_rcpt-like"/>
</dbReference>
<gene>
    <name evidence="13" type="ORF">MEDL_32295</name>
</gene>
<dbReference type="InterPro" id="IPR013320">
    <property type="entry name" value="ConA-like_dom_sf"/>
</dbReference>
<keyword evidence="6" id="KW-0768">Sushi</keyword>
<dbReference type="InterPro" id="IPR000884">
    <property type="entry name" value="TSP1_rpt"/>
</dbReference>
<dbReference type="CDD" id="cd00033">
    <property type="entry name" value="CCP"/>
    <property type="match status" value="2"/>
</dbReference>
<evidence type="ECO:0000256" key="8">
    <source>
        <dbReference type="SAM" id="Phobius"/>
    </source>
</evidence>
<dbReference type="InterPro" id="IPR003410">
    <property type="entry name" value="HYR_dom"/>
</dbReference>
<dbReference type="PANTHER" id="PTHR46343">
    <property type="entry name" value="HYR DOMAIN-CONTAINING PROTEIN"/>
    <property type="match status" value="1"/>
</dbReference>
<dbReference type="SUPFAM" id="SSF49899">
    <property type="entry name" value="Concanavalin A-like lectins/glucanases"/>
    <property type="match status" value="1"/>
</dbReference>
<dbReference type="Proteomes" id="UP000683360">
    <property type="component" value="Unassembled WGS sequence"/>
</dbReference>
<keyword evidence="8" id="KW-0472">Membrane</keyword>
<dbReference type="Pfam" id="PF00090">
    <property type="entry name" value="TSP_1"/>
    <property type="match status" value="1"/>
</dbReference>
<dbReference type="Pfam" id="PF02494">
    <property type="entry name" value="HYR"/>
    <property type="match status" value="2"/>
</dbReference>
<dbReference type="InterPro" id="IPR009030">
    <property type="entry name" value="Growth_fac_rcpt_cys_sf"/>
</dbReference>
<evidence type="ECO:0008006" key="15">
    <source>
        <dbReference type="Google" id="ProtNLM"/>
    </source>
</evidence>
<sequence>MKLQLTFIIIVHLFFVTEANIFHDLEGKVREGKERGRCIIPPKWQEFRCDVVPQDALIPEGTKCIILSDNTDLSDYVCESGMLVAMQHTNKGTSKHTIQKRGFFAILGGIAAVAGITAGVVATVCLFTDCQSSSSDGGETSAPNKPPTIECPTVPDQIADKLKDTVKVTWTEPTATDPEGQTVDISRSGDPSGSAFGSGSQTILYTATDNVGNKATCVIRFTVKVIRCPEVFHVDNGRCDTKSRLYGSVCSISCNEGYQLSSNSEAEKTCDKNGNGGIWKPSIAVSCEKKKCSTPLNPCNGKLTCSDPGYEYQSVCHPTCNKGYETDTTKYITCDINGWSGQIDDCQDVQRPEFLFCPQTIHKFADRGTSDVAVQWALPTASDNSQNDEPCGSGSTVFVKHISGLTLGSKFSTGNHEIIYSATDSSKNAANCSFTVIVEVLTCEPLSLKDGFVFVACRDGYKYGASCSFSCFMSYKLVGDLKVTCERNSSNENIAYWNWTNNTESYCEKYACPVLPAPVGGALACSTALGNQICTMSCARPNVVPLGTSIEYICNDEQVWLQGIPPNCTDYVHPSNAILDGELFFYYDGDCSNQSVQNAIKQNFVDVMKDLESSGGWDNICPAYCTVDGVNVTCGAQNGRRRKRSSSDPIVLSFTIISKWQENDDLQGNDKIIHDLSDFVKTKVDEGAFDNPNVTTGDMVVGWSEYYCQEGQAATYSDEDGLCQGCPPGKFLKKEECVYCDKGYYQDEEYHINCTQCPDGQSTKQVGSTSIVDCQDICQPGTFSITGLVPCSPCPRGRFQPETGAIVCLPCPDQMFTLSTGAVNQSGCTSIDAIFTSDSGSVLLPIMENEIQNFTLSYIMKHGDSSMHGLQCKLGNFEILSGNLIEMAVGSERFNYTMAVESFIHWTHIAFTWNQLHRKFEIFIDGLKKTEHVFNTSTDEEIEFSTNLVLEIKGIAAGLAFTGLVFDNDILSETLIYQLAENCSSNLSNALLTMNNVFTADTIDTELSFSKCDVNNECKMSPCGNDNICISEQNGYSCQCLSGYSGANCDIPPNFCKVNGCKNNATCVSNYANYSCVCDSHFTGTFCETQIVHGNWGSWLDWSECSQSCNGGTQSRARYCDDPAPDLYGLECTGTNMSSQTCNTDICPVCLSHSTIYSYKNSFNCTSISDSTSCVVTCQDGYSFARDYQPLDQYECGPQTGYNWNAIPPPCSRSESPRAVRATATVTYNNVDCSNDKRVFSTLNQNFNNLQCVENKTCTVSMSTSGCERRRGQSTVTSVQTVIQIYSELSEHPLILEEFYSNNIVSSGLLEVVTAYTDLTMSLYQLNTTDVLTIYDKGTIYTPDMSSFIIKMDITCPEGTVEQQLICDECPFGTYWINGVCVMCPKGTYQDESGQVNCKSCPNGLTTHFIASKNGSECTVYAIVTDTLVTESSGNQYVAGVVAGLVIPLIVIVFIVYFGWKKYMTYIYEVRRKEKLKKLSEMKEKQDEASWSSLFYQPDNF</sequence>
<dbReference type="OrthoDB" id="6147614at2759"/>
<feature type="domain" description="HYR" evidence="11">
    <location>
        <begin position="347"/>
        <end position="440"/>
    </location>
</feature>
<feature type="compositionally biased region" description="Polar residues" evidence="7">
    <location>
        <begin position="183"/>
        <end position="194"/>
    </location>
</feature>
<comment type="caution">
    <text evidence="5">Lacks conserved residue(s) required for the propagation of feature annotation.</text>
</comment>
<dbReference type="SMART" id="SM00181">
    <property type="entry name" value="EGF"/>
    <property type="match status" value="2"/>
</dbReference>
<name>A0A8S3SP36_MYTED</name>
<dbReference type="InterPro" id="IPR000436">
    <property type="entry name" value="Sushi_SCR_CCP_dom"/>
</dbReference>
<dbReference type="CDD" id="cd00054">
    <property type="entry name" value="EGF_CA"/>
    <property type="match status" value="2"/>
</dbReference>
<organism evidence="13 14">
    <name type="scientific">Mytilus edulis</name>
    <name type="common">Blue mussel</name>
    <dbReference type="NCBI Taxonomy" id="6550"/>
    <lineage>
        <taxon>Eukaryota</taxon>
        <taxon>Metazoa</taxon>
        <taxon>Spiralia</taxon>
        <taxon>Lophotrochozoa</taxon>
        <taxon>Mollusca</taxon>
        <taxon>Bivalvia</taxon>
        <taxon>Autobranchia</taxon>
        <taxon>Pteriomorphia</taxon>
        <taxon>Mytilida</taxon>
        <taxon>Mytiloidea</taxon>
        <taxon>Mytilidae</taxon>
        <taxon>Mytilinae</taxon>
        <taxon>Mytilus</taxon>
    </lineage>
</organism>
<feature type="region of interest" description="Disordered" evidence="7">
    <location>
        <begin position="172"/>
        <end position="194"/>
    </location>
</feature>
<dbReference type="Gene3D" id="2.10.25.10">
    <property type="entry name" value="Laminin"/>
    <property type="match status" value="2"/>
</dbReference>
<proteinExistence type="predicted"/>
<dbReference type="FunFam" id="2.20.100.10:FF:000001">
    <property type="entry name" value="semaphorin-5A isoform X1"/>
    <property type="match status" value="1"/>
</dbReference>
<dbReference type="Gene3D" id="2.10.50.10">
    <property type="entry name" value="Tumor Necrosis Factor Receptor, subunit A, domain 2"/>
    <property type="match status" value="3"/>
</dbReference>
<dbReference type="SUPFAM" id="SSF57535">
    <property type="entry name" value="Complement control module/SCR domain"/>
    <property type="match status" value="3"/>
</dbReference>
<evidence type="ECO:0000256" key="9">
    <source>
        <dbReference type="SAM" id="SignalP"/>
    </source>
</evidence>
<dbReference type="InterPro" id="IPR035976">
    <property type="entry name" value="Sushi/SCR/CCP_sf"/>
</dbReference>
<feature type="domain" description="Sushi" evidence="12">
    <location>
        <begin position="441"/>
        <end position="509"/>
    </location>
</feature>
<dbReference type="SMART" id="SM01411">
    <property type="entry name" value="Ephrin_rec_like"/>
    <property type="match status" value="3"/>
</dbReference>
<evidence type="ECO:0000313" key="14">
    <source>
        <dbReference type="Proteomes" id="UP000683360"/>
    </source>
</evidence>
<dbReference type="PROSITE" id="PS50923">
    <property type="entry name" value="SUSHI"/>
    <property type="match status" value="3"/>
</dbReference>
<feature type="domain" description="EGF-like" evidence="10">
    <location>
        <begin position="1052"/>
        <end position="1088"/>
    </location>
</feature>
<dbReference type="PROSITE" id="PS50026">
    <property type="entry name" value="EGF_3"/>
    <property type="match status" value="2"/>
</dbReference>
<reference evidence="13" key="1">
    <citation type="submission" date="2021-03" db="EMBL/GenBank/DDBJ databases">
        <authorList>
            <person name="Bekaert M."/>
        </authorList>
    </citation>
    <scope>NUCLEOTIDE SEQUENCE</scope>
</reference>
<dbReference type="SUPFAM" id="SSF57196">
    <property type="entry name" value="EGF/Laminin"/>
    <property type="match status" value="2"/>
</dbReference>
<dbReference type="PROSITE" id="PS50092">
    <property type="entry name" value="TSP1"/>
    <property type="match status" value="1"/>
</dbReference>
<evidence type="ECO:0000256" key="4">
    <source>
        <dbReference type="ARBA" id="ARBA00023157"/>
    </source>
</evidence>
<dbReference type="PROSITE" id="PS00022">
    <property type="entry name" value="EGF_1"/>
    <property type="match status" value="2"/>
</dbReference>
<keyword evidence="1 5" id="KW-0245">EGF-like domain</keyword>
<evidence type="ECO:0000256" key="3">
    <source>
        <dbReference type="ARBA" id="ARBA00022737"/>
    </source>
</evidence>
<dbReference type="InterPro" id="IPR043555">
    <property type="entry name" value="SRPX-like"/>
</dbReference>
<dbReference type="Pfam" id="PF12661">
    <property type="entry name" value="hEGF"/>
    <property type="match status" value="2"/>
</dbReference>
<feature type="disulfide bond" evidence="5">
    <location>
        <begin position="1078"/>
        <end position="1087"/>
    </location>
</feature>
<feature type="transmembrane region" description="Helical" evidence="8">
    <location>
        <begin position="103"/>
        <end position="124"/>
    </location>
</feature>
<dbReference type="Pfam" id="PF07699">
    <property type="entry name" value="Ephrin_rec_like"/>
    <property type="match status" value="3"/>
</dbReference>
<keyword evidence="4 5" id="KW-1015">Disulfide bond</keyword>
<dbReference type="PROSITE" id="PS01186">
    <property type="entry name" value="EGF_2"/>
    <property type="match status" value="1"/>
</dbReference>
<evidence type="ECO:0000256" key="5">
    <source>
        <dbReference type="PROSITE-ProRule" id="PRU00076"/>
    </source>
</evidence>
<keyword evidence="8" id="KW-0812">Transmembrane</keyword>
<dbReference type="SMART" id="SM00179">
    <property type="entry name" value="EGF_CA"/>
    <property type="match status" value="2"/>
</dbReference>
<dbReference type="InterPro" id="IPR001881">
    <property type="entry name" value="EGF-like_Ca-bd_dom"/>
</dbReference>
<dbReference type="PROSITE" id="PS50825">
    <property type="entry name" value="HYR"/>
    <property type="match status" value="2"/>
</dbReference>
<feature type="chain" id="PRO_5035868729" description="Sushi, von Willebrand factor type A, EGF and pentraxin domain-containing protein 1-like" evidence="9">
    <location>
        <begin position="20"/>
        <end position="1501"/>
    </location>
</feature>
<feature type="domain" description="HYR" evidence="11">
    <location>
        <begin position="142"/>
        <end position="225"/>
    </location>
</feature>